<dbReference type="SUPFAM" id="SSF52283">
    <property type="entry name" value="Formate/glycerate dehydrogenase catalytic domain-like"/>
    <property type="match status" value="1"/>
</dbReference>
<gene>
    <name evidence="7" type="primary">ldhA</name>
    <name evidence="7" type="ORF">BHE75_03729</name>
</gene>
<feature type="domain" description="D-isomer specific 2-hydroxyacid dehydrogenase catalytic" evidence="5">
    <location>
        <begin position="3"/>
        <end position="329"/>
    </location>
</feature>
<evidence type="ECO:0000256" key="3">
    <source>
        <dbReference type="ARBA" id="ARBA00023027"/>
    </source>
</evidence>
<comment type="similarity">
    <text evidence="1 4">Belongs to the D-isomer specific 2-hydroxyacid dehydrogenase family.</text>
</comment>
<evidence type="ECO:0000313" key="7">
    <source>
        <dbReference type="EMBL" id="OHT21718.1"/>
    </source>
</evidence>
<dbReference type="InterPro" id="IPR006139">
    <property type="entry name" value="D-isomer_2_OHA_DH_cat_dom"/>
</dbReference>
<dbReference type="OrthoDB" id="9793626at2"/>
<dbReference type="PROSITE" id="PS00671">
    <property type="entry name" value="D_2_HYDROXYACID_DH_3"/>
    <property type="match status" value="1"/>
</dbReference>
<dbReference type="InterPro" id="IPR029753">
    <property type="entry name" value="D-isomer_DH_CS"/>
</dbReference>
<evidence type="ECO:0000259" key="6">
    <source>
        <dbReference type="Pfam" id="PF02826"/>
    </source>
</evidence>
<dbReference type="RefSeq" id="WP_070934729.1">
    <property type="nucleotide sequence ID" value="NZ_MIPT01000001.1"/>
</dbReference>
<keyword evidence="8" id="KW-1185">Reference proteome</keyword>
<dbReference type="Pfam" id="PF02826">
    <property type="entry name" value="2-Hacid_dh_C"/>
    <property type="match status" value="1"/>
</dbReference>
<dbReference type="AlphaFoldDB" id="A0A1S1HI34"/>
<protein>
    <submittedName>
        <fullName evidence="7">D-lactate dehydrogenase</fullName>
        <ecNumber evidence="7">1.1.1.28</ecNumber>
    </submittedName>
</protein>
<dbReference type="Gene3D" id="3.40.50.720">
    <property type="entry name" value="NAD(P)-binding Rossmann-like Domain"/>
    <property type="match status" value="2"/>
</dbReference>
<evidence type="ECO:0000313" key="8">
    <source>
        <dbReference type="Proteomes" id="UP000179467"/>
    </source>
</evidence>
<dbReference type="PROSITE" id="PS00670">
    <property type="entry name" value="D_2_HYDROXYACID_DH_2"/>
    <property type="match status" value="1"/>
</dbReference>
<dbReference type="Pfam" id="PF00389">
    <property type="entry name" value="2-Hacid_dh"/>
    <property type="match status" value="1"/>
</dbReference>
<reference evidence="7 8" key="1">
    <citation type="submission" date="2016-09" db="EMBL/GenBank/DDBJ databases">
        <title>Metabolic pathway, cell adaptation mechanisms and a novel monoxygenase revealed through proteogenomic-transcription analysis of a Sphingomonas haloaromaticamans strain degrading the fungicide ortho-phenylphenol.</title>
        <authorList>
            <person name="Perruchon C."/>
            <person name="Papadopoulou E.S."/>
            <person name="Rousidou C."/>
            <person name="Vasileiadis S."/>
            <person name="Tanou G."/>
            <person name="Amoutzias G."/>
            <person name="Molassiotis A."/>
            <person name="Karpouzas D.G."/>
        </authorList>
    </citation>
    <scope>NUCLEOTIDE SEQUENCE [LARGE SCALE GENOMIC DNA]</scope>
    <source>
        <strain evidence="7 8">P3</strain>
    </source>
</reference>
<organism evidence="7 8">
    <name type="scientific">Edaphosphingomonas haloaromaticamans</name>
    <dbReference type="NCBI Taxonomy" id="653954"/>
    <lineage>
        <taxon>Bacteria</taxon>
        <taxon>Pseudomonadati</taxon>
        <taxon>Pseudomonadota</taxon>
        <taxon>Alphaproteobacteria</taxon>
        <taxon>Sphingomonadales</taxon>
        <taxon>Rhizorhabdaceae</taxon>
        <taxon>Edaphosphingomonas</taxon>
    </lineage>
</organism>
<feature type="domain" description="D-isomer specific 2-hydroxyacid dehydrogenase NAD-binding" evidence="6">
    <location>
        <begin position="112"/>
        <end position="299"/>
    </location>
</feature>
<dbReference type="Proteomes" id="UP000179467">
    <property type="component" value="Unassembled WGS sequence"/>
</dbReference>
<dbReference type="PANTHER" id="PTHR43026:SF1">
    <property type="entry name" value="2-HYDROXYACID DEHYDROGENASE HOMOLOG 1-RELATED"/>
    <property type="match status" value="1"/>
</dbReference>
<dbReference type="GO" id="GO:0008720">
    <property type="term" value="F:D-lactate dehydrogenase (NAD+) activity"/>
    <property type="evidence" value="ECO:0007669"/>
    <property type="project" value="UniProtKB-EC"/>
</dbReference>
<dbReference type="PROSITE" id="PS00065">
    <property type="entry name" value="D_2_HYDROXYACID_DH_1"/>
    <property type="match status" value="1"/>
</dbReference>
<keyword evidence="3" id="KW-0520">NAD</keyword>
<dbReference type="SUPFAM" id="SSF51735">
    <property type="entry name" value="NAD(P)-binding Rossmann-fold domains"/>
    <property type="match status" value="1"/>
</dbReference>
<evidence type="ECO:0000256" key="1">
    <source>
        <dbReference type="ARBA" id="ARBA00005854"/>
    </source>
</evidence>
<proteinExistence type="inferred from homology"/>
<accession>A0A1S1HI34</accession>
<dbReference type="InterPro" id="IPR058205">
    <property type="entry name" value="D-LDH-like"/>
</dbReference>
<evidence type="ECO:0000259" key="5">
    <source>
        <dbReference type="Pfam" id="PF00389"/>
    </source>
</evidence>
<dbReference type="InterPro" id="IPR006140">
    <property type="entry name" value="D-isomer_DH_NAD-bd"/>
</dbReference>
<dbReference type="GO" id="GO:0051287">
    <property type="term" value="F:NAD binding"/>
    <property type="evidence" value="ECO:0007669"/>
    <property type="project" value="InterPro"/>
</dbReference>
<dbReference type="EC" id="1.1.1.28" evidence="7"/>
<name>A0A1S1HI34_9SPHN</name>
<evidence type="ECO:0000256" key="2">
    <source>
        <dbReference type="ARBA" id="ARBA00023002"/>
    </source>
</evidence>
<dbReference type="EMBL" id="MIPT01000001">
    <property type="protein sequence ID" value="OHT21718.1"/>
    <property type="molecule type" value="Genomic_DNA"/>
</dbReference>
<dbReference type="CDD" id="cd12183">
    <property type="entry name" value="LDH_like_2"/>
    <property type="match status" value="1"/>
</dbReference>
<dbReference type="PANTHER" id="PTHR43026">
    <property type="entry name" value="2-HYDROXYACID DEHYDROGENASE HOMOLOG 1-RELATED"/>
    <property type="match status" value="1"/>
</dbReference>
<comment type="caution">
    <text evidence="7">The sequence shown here is derived from an EMBL/GenBank/DDBJ whole genome shotgun (WGS) entry which is preliminary data.</text>
</comment>
<dbReference type="InterPro" id="IPR036291">
    <property type="entry name" value="NAD(P)-bd_dom_sf"/>
</dbReference>
<keyword evidence="2 4" id="KW-0560">Oxidoreductase</keyword>
<evidence type="ECO:0000256" key="4">
    <source>
        <dbReference type="RuleBase" id="RU003719"/>
    </source>
</evidence>
<sequence length="335" mass="35565">MRVAVFSTKPYDRQFLEASNAAAGFPHEFAFLEARLSVETAPLAAGSGAVCVFVNDCLDRLVLERLAVLGIKLVVLRSAGFNNVDLLAADALKLPVARVPAYSPQAIAEHTLALILSLDRKIHKAYARVREGNFSLEGLLGFDLNGRTVGIVGTGKIGAAVARILHGFGCHILACDPTANAEIVAMGGIYVGLDALLAASDIITLHCPLLPETRHIIDSRAVARMKRGVMLINTSRGGVIDTQAMIDGLKTGAIGYLGLDVYEEEDGLFFENLSQDVIQDDVFARLLTFPNVLVTGHQGFFTGEALTAIAAATIENLSSFEGTGVAAHQIAPVRS</sequence>
<dbReference type="InterPro" id="IPR029752">
    <property type="entry name" value="D-isomer_DH_CS1"/>
</dbReference>